<feature type="transmembrane region" description="Helical" evidence="4">
    <location>
        <begin position="12"/>
        <end position="31"/>
    </location>
</feature>
<keyword evidence="2" id="KW-0238">DNA-binding</keyword>
<dbReference type="SMART" id="SM00342">
    <property type="entry name" value="HTH_ARAC"/>
    <property type="match status" value="1"/>
</dbReference>
<dbReference type="RefSeq" id="WP_167061600.1">
    <property type="nucleotide sequence ID" value="NZ_JAAOZR010000024.1"/>
</dbReference>
<organism evidence="6 7">
    <name type="scientific">Paenibacillus aceris</name>
    <dbReference type="NCBI Taxonomy" id="869555"/>
    <lineage>
        <taxon>Bacteria</taxon>
        <taxon>Bacillati</taxon>
        <taxon>Bacillota</taxon>
        <taxon>Bacilli</taxon>
        <taxon>Bacillales</taxon>
        <taxon>Paenibacillaceae</taxon>
        <taxon>Paenibacillus</taxon>
    </lineage>
</organism>
<dbReference type="InterPro" id="IPR041522">
    <property type="entry name" value="CdaR_GGDEF"/>
</dbReference>
<dbReference type="PROSITE" id="PS00041">
    <property type="entry name" value="HTH_ARAC_FAMILY_1"/>
    <property type="match status" value="1"/>
</dbReference>
<dbReference type="Proteomes" id="UP001519344">
    <property type="component" value="Unassembled WGS sequence"/>
</dbReference>
<name>A0ABS4HUN1_9BACL</name>
<dbReference type="Pfam" id="PF17853">
    <property type="entry name" value="GGDEF_2"/>
    <property type="match status" value="1"/>
</dbReference>
<accession>A0ABS4HUN1</accession>
<evidence type="ECO:0000256" key="1">
    <source>
        <dbReference type="ARBA" id="ARBA00023015"/>
    </source>
</evidence>
<evidence type="ECO:0000313" key="7">
    <source>
        <dbReference type="Proteomes" id="UP001519344"/>
    </source>
</evidence>
<gene>
    <name evidence="6" type="ORF">J2Z65_001472</name>
</gene>
<evidence type="ECO:0000259" key="5">
    <source>
        <dbReference type="PROSITE" id="PS01124"/>
    </source>
</evidence>
<feature type="domain" description="HTH araC/xylS-type" evidence="5">
    <location>
        <begin position="656"/>
        <end position="753"/>
    </location>
</feature>
<dbReference type="Pfam" id="PF12833">
    <property type="entry name" value="HTH_18"/>
    <property type="match status" value="1"/>
</dbReference>
<evidence type="ECO:0000256" key="3">
    <source>
        <dbReference type="ARBA" id="ARBA00023163"/>
    </source>
</evidence>
<dbReference type="PROSITE" id="PS01124">
    <property type="entry name" value="HTH_ARAC_FAMILY_2"/>
    <property type="match status" value="1"/>
</dbReference>
<dbReference type="PANTHER" id="PTHR43280">
    <property type="entry name" value="ARAC-FAMILY TRANSCRIPTIONAL REGULATOR"/>
    <property type="match status" value="1"/>
</dbReference>
<keyword evidence="7" id="KW-1185">Reference proteome</keyword>
<keyword evidence="4" id="KW-0472">Membrane</keyword>
<protein>
    <submittedName>
        <fullName evidence="6">AraC-like DNA-binding protein</fullName>
    </submittedName>
</protein>
<dbReference type="InterPro" id="IPR009057">
    <property type="entry name" value="Homeodomain-like_sf"/>
</dbReference>
<dbReference type="PROSITE" id="PS51257">
    <property type="entry name" value="PROKAR_LIPOPROTEIN"/>
    <property type="match status" value="1"/>
</dbReference>
<dbReference type="SUPFAM" id="SSF46689">
    <property type="entry name" value="Homeodomain-like"/>
    <property type="match status" value="2"/>
</dbReference>
<evidence type="ECO:0000313" key="6">
    <source>
        <dbReference type="EMBL" id="MBP1962273.1"/>
    </source>
</evidence>
<dbReference type="EMBL" id="JAGGKV010000003">
    <property type="protein sequence ID" value="MBP1962273.1"/>
    <property type="molecule type" value="Genomic_DNA"/>
</dbReference>
<comment type="caution">
    <text evidence="6">The sequence shown here is derived from an EMBL/GenBank/DDBJ whole genome shotgun (WGS) entry which is preliminary data.</text>
</comment>
<dbReference type="InterPro" id="IPR018062">
    <property type="entry name" value="HTH_AraC-typ_CS"/>
</dbReference>
<keyword evidence="3" id="KW-0804">Transcription</keyword>
<proteinExistence type="predicted"/>
<keyword evidence="4" id="KW-1133">Transmembrane helix</keyword>
<keyword evidence="4" id="KW-0812">Transmembrane</keyword>
<keyword evidence="1" id="KW-0805">Transcription regulation</keyword>
<evidence type="ECO:0000256" key="2">
    <source>
        <dbReference type="ARBA" id="ARBA00023125"/>
    </source>
</evidence>
<dbReference type="PANTHER" id="PTHR43280:SF28">
    <property type="entry name" value="HTH-TYPE TRANSCRIPTIONAL ACTIVATOR RHAS"/>
    <property type="match status" value="1"/>
</dbReference>
<sequence>MNLFKGNFFIKAIAISLLTVMAVSMFITISCDRYVTNVFDKHHIDDQVRMNGLISSHVDALLESIVKGASNMMMDQEILQAIYVRDLEHQTDKMLQIQHKLNAYSNTVKDIYSVDLYIPSSVLLISSANGIIPSTSMSDDTMRLYQTIEALRKPMWMFTRQSTQENMISFFQPLPVQSDFPQAYLTIHIRERALNNIITISQDVPIESLIISDTGKIISSANKNTLGQFLDADMEKMLKDILDTPASAGYTIDRSRNTFTTYSKLASSEWIVAIRYPLDAFFSYKRDIFWHLIKLELIVMIGAILILISSYSYLFSPVTRLIRELGDTVKDKKVRFLDERKIIAEFLRHKQEEILQLQEQNRRQTVSIKELTYYRLLQGPESFIAFSDAFLHENSLDENSKYWILIVEPDLSSTESKFSEDEPALLIFAISNLCEEIMKQNFSDAHIFPSLDMKQVIVICFTPSQMNERQIARISAQVAESIQSTVNNYLNIPVSIGVGNAYSIREGIHHSYREASECLMERLVKGSGSIITIREMKAPFIFQYPYELEALMIKALKQNNQEETLRVFKNMIQYMLDAKVNSRRLLQTSQMLYFSVLRILYETTDNQALVAQWDLSPPPQWKTVDELVYWFEFDFFPEVFRAIELTNENRGHQTVEAVKQYLYESATQMQSLTSVAEQFGINPSYLSRIFKKMTGQSFVQFTANLKIEKAKHLLLNSALSINEIAEAVGYTERTFGRVFKNVTGTTPANFRMQNKS</sequence>
<feature type="transmembrane region" description="Helical" evidence="4">
    <location>
        <begin position="295"/>
        <end position="314"/>
    </location>
</feature>
<dbReference type="InterPro" id="IPR018060">
    <property type="entry name" value="HTH_AraC"/>
</dbReference>
<dbReference type="Gene3D" id="1.10.10.60">
    <property type="entry name" value="Homeodomain-like"/>
    <property type="match status" value="2"/>
</dbReference>
<evidence type="ECO:0000256" key="4">
    <source>
        <dbReference type="SAM" id="Phobius"/>
    </source>
</evidence>
<reference evidence="6 7" key="1">
    <citation type="submission" date="2021-03" db="EMBL/GenBank/DDBJ databases">
        <title>Genomic Encyclopedia of Type Strains, Phase IV (KMG-IV): sequencing the most valuable type-strain genomes for metagenomic binning, comparative biology and taxonomic classification.</title>
        <authorList>
            <person name="Goeker M."/>
        </authorList>
    </citation>
    <scope>NUCLEOTIDE SEQUENCE [LARGE SCALE GENOMIC DNA]</scope>
    <source>
        <strain evidence="6 7">DSM 24950</strain>
    </source>
</reference>